<evidence type="ECO:0000313" key="4">
    <source>
        <dbReference type="Proteomes" id="UP000230002"/>
    </source>
</evidence>
<dbReference type="GO" id="GO:0009263">
    <property type="term" value="P:deoxyribonucleotide biosynthetic process"/>
    <property type="evidence" value="ECO:0007669"/>
    <property type="project" value="InterPro"/>
</dbReference>
<dbReference type="InterPro" id="IPR000358">
    <property type="entry name" value="RNR_small_fam"/>
</dbReference>
<feature type="region of interest" description="Disordered" evidence="2">
    <location>
        <begin position="1"/>
        <end position="52"/>
    </location>
</feature>
<dbReference type="PANTHER" id="PTHR23409">
    <property type="entry name" value="RIBONUCLEOSIDE-DIPHOSPHATE REDUCTASE SMALL CHAIN"/>
    <property type="match status" value="1"/>
</dbReference>
<dbReference type="Proteomes" id="UP000230002">
    <property type="component" value="Unassembled WGS sequence"/>
</dbReference>
<dbReference type="CDD" id="cd01049">
    <property type="entry name" value="RNRR2"/>
    <property type="match status" value="1"/>
</dbReference>
<dbReference type="PANTHER" id="PTHR23409:SF18">
    <property type="entry name" value="RIBONUCLEOSIDE-DIPHOSPHATE REDUCTASE SUBUNIT M2"/>
    <property type="match status" value="1"/>
</dbReference>
<organism evidence="3 4">
    <name type="scientific">Ganoderma sinense ZZ0214-1</name>
    <dbReference type="NCBI Taxonomy" id="1077348"/>
    <lineage>
        <taxon>Eukaryota</taxon>
        <taxon>Fungi</taxon>
        <taxon>Dikarya</taxon>
        <taxon>Basidiomycota</taxon>
        <taxon>Agaricomycotina</taxon>
        <taxon>Agaricomycetes</taxon>
        <taxon>Polyporales</taxon>
        <taxon>Polyporaceae</taxon>
        <taxon>Ganoderma</taxon>
    </lineage>
</organism>
<dbReference type="InterPro" id="IPR033909">
    <property type="entry name" value="RNR_small"/>
</dbReference>
<protein>
    <submittedName>
        <fullName evidence="3">Uncharacterized protein</fullName>
    </submittedName>
</protein>
<name>A0A2G8RTT8_9APHY</name>
<comment type="similarity">
    <text evidence="1">Belongs to the ribonucleoside diphosphate reductase small chain family.</text>
</comment>
<evidence type="ECO:0000256" key="1">
    <source>
        <dbReference type="ARBA" id="ARBA00009303"/>
    </source>
</evidence>
<dbReference type="InterPro" id="IPR012348">
    <property type="entry name" value="RNR-like"/>
</dbReference>
<dbReference type="InterPro" id="IPR009078">
    <property type="entry name" value="Ferritin-like_SF"/>
</dbReference>
<dbReference type="Pfam" id="PF00268">
    <property type="entry name" value="Ribonuc_red_sm"/>
    <property type="match status" value="1"/>
</dbReference>
<dbReference type="Gene3D" id="1.10.620.20">
    <property type="entry name" value="Ribonucleotide Reductase, subunit A"/>
    <property type="match status" value="1"/>
</dbReference>
<dbReference type="AlphaFoldDB" id="A0A2G8RTT8"/>
<feature type="compositionally biased region" description="Low complexity" evidence="2">
    <location>
        <begin position="33"/>
        <end position="45"/>
    </location>
</feature>
<keyword evidence="4" id="KW-1185">Reference proteome</keyword>
<dbReference type="EMBL" id="AYKW01000056">
    <property type="protein sequence ID" value="PIL24935.1"/>
    <property type="molecule type" value="Genomic_DNA"/>
</dbReference>
<reference evidence="3 4" key="1">
    <citation type="journal article" date="2015" name="Sci. Rep.">
        <title>Chromosome-level genome map provides insights into diverse defense mechanisms in the medicinal fungus Ganoderma sinense.</title>
        <authorList>
            <person name="Zhu Y."/>
            <person name="Xu J."/>
            <person name="Sun C."/>
            <person name="Zhou S."/>
            <person name="Xu H."/>
            <person name="Nelson D.R."/>
            <person name="Qian J."/>
            <person name="Song J."/>
            <person name="Luo H."/>
            <person name="Xiang L."/>
            <person name="Li Y."/>
            <person name="Xu Z."/>
            <person name="Ji A."/>
            <person name="Wang L."/>
            <person name="Lu S."/>
            <person name="Hayward A."/>
            <person name="Sun W."/>
            <person name="Li X."/>
            <person name="Schwartz D.C."/>
            <person name="Wang Y."/>
            <person name="Chen S."/>
        </authorList>
    </citation>
    <scope>NUCLEOTIDE SEQUENCE [LARGE SCALE GENOMIC DNA]</scope>
    <source>
        <strain evidence="3 4">ZZ0214-1</strain>
    </source>
</reference>
<accession>A0A2G8RTT8</accession>
<dbReference type="SUPFAM" id="SSF47240">
    <property type="entry name" value="Ferritin-like"/>
    <property type="match status" value="1"/>
</dbReference>
<evidence type="ECO:0000256" key="2">
    <source>
        <dbReference type="SAM" id="MobiDB-lite"/>
    </source>
</evidence>
<sequence>MAKRRRPLEPSTPPQPEKRRRTEPPGDEESRESSLSSSASTTTAADAVQSPANDVATVPANDDVQQAEIDIANLAEDILNYPPDVSVETIERIDSIMAFQDPNAVVYNLHRLPPTIRWGTPSPPGEPLNDPEQHRCIEETPLIIWMLGTARFIRLTSECDPHSIGIAPISDRHVRTARQLQYGDADPPQVFGGASNLVYAQRFNNSNKDFNEAYNATKYLKPWAQMQKDKIHPSAYDEIWQMYKVAQACFWTAEEIDLSHDILHWRERLTENERTFISYVLAFFAASDGIVNENLVERFASEVQAPEARCFYGFQIMMENVHSEIYSLLVNTYIEDADRRSTLFNAIETIPAIKHKAEWTLRWIDGSRPFGERLVAFAAVEGIFFSGSFASIFWLKKRGLMPGLAFSNELISRDEGLHTNFACLLFQYLQNKPNPSTVLTIIHEAVELEQEFFHAALSTDLIGLNCSAMLQYIEFVADHLLEALDCPKCYRVSNPFDFMDLISLQSKTNFFEKRVSEYSRSSYYNTTHGTFTTDAEF</sequence>
<evidence type="ECO:0000313" key="3">
    <source>
        <dbReference type="EMBL" id="PIL24935.1"/>
    </source>
</evidence>
<gene>
    <name evidence="3" type="ORF">GSI_12822</name>
</gene>
<dbReference type="STRING" id="1077348.A0A2G8RTT8"/>
<dbReference type="OrthoDB" id="10248373at2759"/>
<dbReference type="GO" id="GO:0016491">
    <property type="term" value="F:oxidoreductase activity"/>
    <property type="evidence" value="ECO:0007669"/>
    <property type="project" value="InterPro"/>
</dbReference>
<proteinExistence type="inferred from homology"/>
<comment type="caution">
    <text evidence="3">The sequence shown here is derived from an EMBL/GenBank/DDBJ whole genome shotgun (WGS) entry which is preliminary data.</text>
</comment>